<evidence type="ECO:0000256" key="3">
    <source>
        <dbReference type="ARBA" id="ARBA00002075"/>
    </source>
</evidence>
<dbReference type="PANTHER" id="PTHR11709">
    <property type="entry name" value="MULTI-COPPER OXIDASE"/>
    <property type="match status" value="1"/>
</dbReference>
<organism evidence="20 21">
    <name type="scientific">Coleophoma crateriformis</name>
    <dbReference type="NCBI Taxonomy" id="565419"/>
    <lineage>
        <taxon>Eukaryota</taxon>
        <taxon>Fungi</taxon>
        <taxon>Dikarya</taxon>
        <taxon>Ascomycota</taxon>
        <taxon>Pezizomycotina</taxon>
        <taxon>Leotiomycetes</taxon>
        <taxon>Helotiales</taxon>
        <taxon>Dermateaceae</taxon>
        <taxon>Coleophoma</taxon>
    </lineage>
</organism>
<feature type="signal peptide" evidence="16">
    <location>
        <begin position="1"/>
        <end position="16"/>
    </location>
</feature>
<feature type="domain" description="Plastocyanin-like" evidence="18">
    <location>
        <begin position="421"/>
        <end position="553"/>
    </location>
</feature>
<evidence type="ECO:0000256" key="5">
    <source>
        <dbReference type="ARBA" id="ARBA00010609"/>
    </source>
</evidence>
<dbReference type="PROSITE" id="PS00080">
    <property type="entry name" value="MULTICOPPER_OXIDASE2"/>
    <property type="match status" value="1"/>
</dbReference>
<keyword evidence="13" id="KW-1015">Disulfide bond</keyword>
<evidence type="ECO:0000256" key="16">
    <source>
        <dbReference type="SAM" id="SignalP"/>
    </source>
</evidence>
<evidence type="ECO:0000259" key="18">
    <source>
        <dbReference type="Pfam" id="PF07731"/>
    </source>
</evidence>
<dbReference type="InterPro" id="IPR011706">
    <property type="entry name" value="Cu-oxidase_C"/>
</dbReference>
<dbReference type="FunFam" id="2.60.40.420:FF:000021">
    <property type="entry name" value="Extracellular dihydrogeodin oxidase/laccase"/>
    <property type="match status" value="1"/>
</dbReference>
<evidence type="ECO:0000256" key="6">
    <source>
        <dbReference type="ARBA" id="ARBA00012297"/>
    </source>
</evidence>
<dbReference type="InterPro" id="IPR045087">
    <property type="entry name" value="Cu-oxidase_fam"/>
</dbReference>
<keyword evidence="10" id="KW-0677">Repeat</keyword>
<dbReference type="EMBL" id="PDLN01000020">
    <property type="protein sequence ID" value="RDW59230.1"/>
    <property type="molecule type" value="Genomic_DNA"/>
</dbReference>
<dbReference type="OrthoDB" id="2121828at2759"/>
<evidence type="ECO:0000256" key="14">
    <source>
        <dbReference type="ARBA" id="ARBA00023180"/>
    </source>
</evidence>
<dbReference type="Pfam" id="PF00394">
    <property type="entry name" value="Cu-oxidase"/>
    <property type="match status" value="1"/>
</dbReference>
<keyword evidence="21" id="KW-1185">Reference proteome</keyword>
<dbReference type="GO" id="GO:0005576">
    <property type="term" value="C:extracellular region"/>
    <property type="evidence" value="ECO:0007669"/>
    <property type="project" value="UniProtKB-SubCell"/>
</dbReference>
<evidence type="ECO:0000256" key="8">
    <source>
        <dbReference type="ARBA" id="ARBA00022723"/>
    </source>
</evidence>
<evidence type="ECO:0000313" key="21">
    <source>
        <dbReference type="Proteomes" id="UP000256328"/>
    </source>
</evidence>
<dbReference type="CDD" id="cd13901">
    <property type="entry name" value="CuRO_3_MaLCC_like"/>
    <property type="match status" value="1"/>
</dbReference>
<dbReference type="Gene3D" id="2.60.40.420">
    <property type="entry name" value="Cupredoxins - blue copper proteins"/>
    <property type="match status" value="3"/>
</dbReference>
<dbReference type="Pfam" id="PF07732">
    <property type="entry name" value="Cu-oxidase_3"/>
    <property type="match status" value="1"/>
</dbReference>
<evidence type="ECO:0000256" key="1">
    <source>
        <dbReference type="ARBA" id="ARBA00000349"/>
    </source>
</evidence>
<gene>
    <name evidence="20" type="ORF">BP5796_12154</name>
</gene>
<evidence type="ECO:0000256" key="10">
    <source>
        <dbReference type="ARBA" id="ARBA00022737"/>
    </source>
</evidence>
<keyword evidence="7" id="KW-0964">Secreted</keyword>
<dbReference type="PANTHER" id="PTHR11709:SF71">
    <property type="entry name" value="OXIDOREDUCTASE TPCJ"/>
    <property type="match status" value="1"/>
</dbReference>
<evidence type="ECO:0000256" key="11">
    <source>
        <dbReference type="ARBA" id="ARBA00023002"/>
    </source>
</evidence>
<protein>
    <recommendedName>
        <fullName evidence="6">laccase</fullName>
        <ecNumber evidence="6">1.10.3.2</ecNumber>
    </recommendedName>
</protein>
<dbReference type="Proteomes" id="UP000256328">
    <property type="component" value="Unassembled WGS sequence"/>
</dbReference>
<comment type="similarity">
    <text evidence="5">Belongs to the multicopper oxidase family.</text>
</comment>
<dbReference type="FunFam" id="2.60.40.420:FF:000046">
    <property type="entry name" value="Multicopper oxidase"/>
    <property type="match status" value="1"/>
</dbReference>
<reference evidence="20 21" key="1">
    <citation type="journal article" date="2018" name="IMA Fungus">
        <title>IMA Genome-F 9: Draft genome sequence of Annulohypoxylon stygium, Aspergillus mulundensis, Berkeleyomyces basicola (syn. Thielaviopsis basicola), Ceratocystis smalleyi, two Cercospora beticola strains, Coleophoma cylindrospora, Fusarium fracticaudum, Phialophora cf. hyalina, and Morchella septimelata.</title>
        <authorList>
            <person name="Wingfield B.D."/>
            <person name="Bills G.F."/>
            <person name="Dong Y."/>
            <person name="Huang W."/>
            <person name="Nel W.J."/>
            <person name="Swalarsk-Parry B.S."/>
            <person name="Vaghefi N."/>
            <person name="Wilken P.M."/>
            <person name="An Z."/>
            <person name="de Beer Z.W."/>
            <person name="De Vos L."/>
            <person name="Chen L."/>
            <person name="Duong T.A."/>
            <person name="Gao Y."/>
            <person name="Hammerbacher A."/>
            <person name="Kikkert J.R."/>
            <person name="Li Y."/>
            <person name="Li H."/>
            <person name="Li K."/>
            <person name="Li Q."/>
            <person name="Liu X."/>
            <person name="Ma X."/>
            <person name="Naidoo K."/>
            <person name="Pethybridge S.J."/>
            <person name="Sun J."/>
            <person name="Steenkamp E.T."/>
            <person name="van der Nest M.A."/>
            <person name="van Wyk S."/>
            <person name="Wingfield M.J."/>
            <person name="Xiong C."/>
            <person name="Yue Q."/>
            <person name="Zhang X."/>
        </authorList>
    </citation>
    <scope>NUCLEOTIDE SEQUENCE [LARGE SCALE GENOMIC DNA]</scope>
    <source>
        <strain evidence="20 21">BP5796</strain>
    </source>
</reference>
<dbReference type="InterPro" id="IPR011707">
    <property type="entry name" value="Cu-oxidase-like_N"/>
</dbReference>
<evidence type="ECO:0000256" key="4">
    <source>
        <dbReference type="ARBA" id="ARBA00004613"/>
    </source>
</evidence>
<comment type="caution">
    <text evidence="20">The sequence shown here is derived from an EMBL/GenBank/DDBJ whole genome shotgun (WGS) entry which is preliminary data.</text>
</comment>
<comment type="cofactor">
    <cofactor evidence="2">
        <name>Cu cation</name>
        <dbReference type="ChEBI" id="CHEBI:23378"/>
    </cofactor>
</comment>
<evidence type="ECO:0000256" key="7">
    <source>
        <dbReference type="ARBA" id="ARBA00022525"/>
    </source>
</evidence>
<evidence type="ECO:0000259" key="19">
    <source>
        <dbReference type="Pfam" id="PF07732"/>
    </source>
</evidence>
<accession>A0A3D8QC59</accession>
<dbReference type="InterPro" id="IPR001117">
    <property type="entry name" value="Cu-oxidase_2nd"/>
</dbReference>
<comment type="catalytic activity">
    <reaction evidence="1">
        <text>4 hydroquinone + O2 = 4 benzosemiquinone + 2 H2O</text>
        <dbReference type="Rhea" id="RHEA:11276"/>
        <dbReference type="ChEBI" id="CHEBI:15377"/>
        <dbReference type="ChEBI" id="CHEBI:15379"/>
        <dbReference type="ChEBI" id="CHEBI:17594"/>
        <dbReference type="ChEBI" id="CHEBI:17977"/>
        <dbReference type="EC" id="1.10.3.2"/>
    </reaction>
</comment>
<keyword evidence="11" id="KW-0560">Oxidoreductase</keyword>
<keyword evidence="12" id="KW-0186">Copper</keyword>
<dbReference type="GO" id="GO:0052716">
    <property type="term" value="F:hydroquinone:oxygen oxidoreductase activity"/>
    <property type="evidence" value="ECO:0007669"/>
    <property type="project" value="UniProtKB-EC"/>
</dbReference>
<dbReference type="PROSITE" id="PS00079">
    <property type="entry name" value="MULTICOPPER_OXIDASE1"/>
    <property type="match status" value="1"/>
</dbReference>
<proteinExistence type="inferred from homology"/>
<evidence type="ECO:0000259" key="17">
    <source>
        <dbReference type="Pfam" id="PF00394"/>
    </source>
</evidence>
<comment type="function">
    <text evidence="3">Lignin degradation and detoxification of lignin-derived products.</text>
</comment>
<evidence type="ECO:0000256" key="13">
    <source>
        <dbReference type="ARBA" id="ARBA00023157"/>
    </source>
</evidence>
<dbReference type="Pfam" id="PF07731">
    <property type="entry name" value="Cu-oxidase_2"/>
    <property type="match status" value="1"/>
</dbReference>
<feature type="domain" description="Plastocyanin-like" evidence="17">
    <location>
        <begin position="196"/>
        <end position="352"/>
    </location>
</feature>
<comment type="subcellular location">
    <subcellularLocation>
        <location evidence="4">Secreted</location>
    </subcellularLocation>
</comment>
<feature type="domain" description="Plastocyanin-like" evidence="19">
    <location>
        <begin position="74"/>
        <end position="185"/>
    </location>
</feature>
<dbReference type="GO" id="GO:0046274">
    <property type="term" value="P:lignin catabolic process"/>
    <property type="evidence" value="ECO:0007669"/>
    <property type="project" value="UniProtKB-KW"/>
</dbReference>
<dbReference type="CDD" id="cd13854">
    <property type="entry name" value="CuRO_1_MaLCC_like"/>
    <property type="match status" value="1"/>
</dbReference>
<keyword evidence="14" id="KW-0325">Glycoprotein</keyword>
<dbReference type="InterPro" id="IPR008972">
    <property type="entry name" value="Cupredoxin"/>
</dbReference>
<dbReference type="GO" id="GO:0005507">
    <property type="term" value="F:copper ion binding"/>
    <property type="evidence" value="ECO:0007669"/>
    <property type="project" value="InterPro"/>
</dbReference>
<dbReference type="FunFam" id="2.60.40.420:FF:000038">
    <property type="entry name" value="Extracellular dihydrogeodin oxidase/laccase"/>
    <property type="match status" value="1"/>
</dbReference>
<evidence type="ECO:0000256" key="2">
    <source>
        <dbReference type="ARBA" id="ARBA00001935"/>
    </source>
</evidence>
<keyword evidence="9 16" id="KW-0732">Signal</keyword>
<sequence length="588" mass="64388">MKLMLSLLALVVGSAAFALPQEVAKTSLITPRQSCENTPTSRSCWGQYNTDTNYYTTIPNTGNTVEIWLSAEEGICNQDGYKRPCMTFNGTIPGPTIIADWGDDLVVHVTNNLQSNGTTIHWHGVRQLNSVEYDGVPGVTQCPIPPGETFTYKFKVTQYGSSWYHSHASLQYSDGLFGPIIFNGPATSDYDEDLGVLVLQDWSHLTTFIDWSAKEVAGITKVMNNLLINGTNTFNCSAISDSNCVSGGKKYETVFQPGKKYLIRLLNVAIDSQFQFSIDGHQLRVIANDFVPIEPYDTDSVIVSVGQRYDVIVEANATPGDYWLRGGWVPATACQGVANDHPSDMTGIIRYDAASTNSPTSLSTVEVPRTCSDESLAGLVPYVKLDVNNIAGTTVEDVNYQITSASLFQWTINSSSLVVDWSNPTLHQVFNNVSVFPTSYNVVAVDKKSPNEDEWAVLVIENKAAAAFGGIAHPIHLHGHDFWILAQEATMWDGTTTSFKMANPPRRDTAILPARGYLAIAFQLDNPGAWLIHCHIAWHASQGLALELIESEKSISVGSADRKVFDDTCSSWSSWSPGAEWQQSDSGI</sequence>
<dbReference type="InterPro" id="IPR002355">
    <property type="entry name" value="Cu_oxidase_Cu_BS"/>
</dbReference>
<evidence type="ECO:0000256" key="12">
    <source>
        <dbReference type="ARBA" id="ARBA00023008"/>
    </source>
</evidence>
<feature type="chain" id="PRO_5017606173" description="laccase" evidence="16">
    <location>
        <begin position="17"/>
        <end position="588"/>
    </location>
</feature>
<dbReference type="SUPFAM" id="SSF49503">
    <property type="entry name" value="Cupredoxins"/>
    <property type="match status" value="3"/>
</dbReference>
<keyword evidence="15" id="KW-0439">Lignin degradation</keyword>
<keyword evidence="8" id="KW-0479">Metal-binding</keyword>
<name>A0A3D8QC59_9HELO</name>
<evidence type="ECO:0000256" key="9">
    <source>
        <dbReference type="ARBA" id="ARBA00022729"/>
    </source>
</evidence>
<dbReference type="CDD" id="cd13880">
    <property type="entry name" value="CuRO_2_MaLCC_like"/>
    <property type="match status" value="1"/>
</dbReference>
<evidence type="ECO:0000313" key="20">
    <source>
        <dbReference type="EMBL" id="RDW59230.1"/>
    </source>
</evidence>
<dbReference type="AlphaFoldDB" id="A0A3D8QC59"/>
<evidence type="ECO:0000256" key="15">
    <source>
        <dbReference type="ARBA" id="ARBA00023185"/>
    </source>
</evidence>
<dbReference type="InterPro" id="IPR033138">
    <property type="entry name" value="Cu_oxidase_CS"/>
</dbReference>
<dbReference type="EC" id="1.10.3.2" evidence="6"/>